<dbReference type="Proteomes" id="UP001500340">
    <property type="component" value="Unassembled WGS sequence"/>
</dbReference>
<reference evidence="7" key="1">
    <citation type="journal article" date="2019" name="Int. J. Syst. Evol. Microbiol.">
        <title>The Global Catalogue of Microorganisms (GCM) 10K type strain sequencing project: providing services to taxonomists for standard genome sequencing and annotation.</title>
        <authorList>
            <consortium name="The Broad Institute Genomics Platform"/>
            <consortium name="The Broad Institute Genome Sequencing Center for Infectious Disease"/>
            <person name="Wu L."/>
            <person name="Ma J."/>
        </authorList>
    </citation>
    <scope>NUCLEOTIDE SEQUENCE [LARGE SCALE GENOMIC DNA]</scope>
    <source>
        <strain evidence="7">JCM 12774</strain>
    </source>
</reference>
<dbReference type="InterPro" id="IPR037118">
    <property type="entry name" value="Val-tRNA_synth_C_sf"/>
</dbReference>
<feature type="domain" description="ABC transporter" evidence="5">
    <location>
        <begin position="3"/>
        <end position="262"/>
    </location>
</feature>
<dbReference type="InterPro" id="IPR027417">
    <property type="entry name" value="P-loop_NTPase"/>
</dbReference>
<dbReference type="RefSeq" id="WP_343865813.1">
    <property type="nucleotide sequence ID" value="NZ_BAAACX010000028.1"/>
</dbReference>
<gene>
    <name evidence="6" type="primary">abc-f_2</name>
    <name evidence="6" type="ORF">GCM10008933_48560</name>
</gene>
<dbReference type="InterPro" id="IPR051309">
    <property type="entry name" value="ABCF_ATPase"/>
</dbReference>
<dbReference type="PANTHER" id="PTHR42855:SF2">
    <property type="entry name" value="DRUG RESISTANCE ABC TRANSPORTER,ATP-BINDING PROTEIN"/>
    <property type="match status" value="1"/>
</dbReference>
<evidence type="ECO:0000256" key="4">
    <source>
        <dbReference type="SAM" id="MobiDB-lite"/>
    </source>
</evidence>
<feature type="compositionally biased region" description="Polar residues" evidence="4">
    <location>
        <begin position="566"/>
        <end position="594"/>
    </location>
</feature>
<dbReference type="Pfam" id="PF00005">
    <property type="entry name" value="ABC_tran"/>
    <property type="match status" value="2"/>
</dbReference>
<feature type="coiled-coil region" evidence="3">
    <location>
        <begin position="86"/>
        <end position="113"/>
    </location>
</feature>
<feature type="coiled-coil region" evidence="3">
    <location>
        <begin position="258"/>
        <end position="285"/>
    </location>
</feature>
<dbReference type="PROSITE" id="PS50893">
    <property type="entry name" value="ABC_TRANSPORTER_2"/>
    <property type="match status" value="2"/>
</dbReference>
<organism evidence="6 7">
    <name type="scientific">Paenibacillus motobuensis</name>
    <dbReference type="NCBI Taxonomy" id="295324"/>
    <lineage>
        <taxon>Bacteria</taxon>
        <taxon>Bacillati</taxon>
        <taxon>Bacillota</taxon>
        <taxon>Bacilli</taxon>
        <taxon>Bacillales</taxon>
        <taxon>Paenibacillaceae</taxon>
        <taxon>Paenibacillus</taxon>
    </lineage>
</organism>
<evidence type="ECO:0000313" key="7">
    <source>
        <dbReference type="Proteomes" id="UP001500340"/>
    </source>
</evidence>
<dbReference type="SUPFAM" id="SSF52540">
    <property type="entry name" value="P-loop containing nucleoside triphosphate hydrolases"/>
    <property type="match status" value="2"/>
</dbReference>
<dbReference type="PROSITE" id="PS00211">
    <property type="entry name" value="ABC_TRANSPORTER_1"/>
    <property type="match status" value="1"/>
</dbReference>
<dbReference type="InterPro" id="IPR017871">
    <property type="entry name" value="ABC_transporter-like_CS"/>
</dbReference>
<dbReference type="InterPro" id="IPR032781">
    <property type="entry name" value="ABC_tran_Xtn"/>
</dbReference>
<dbReference type="Gene3D" id="3.40.50.300">
    <property type="entry name" value="P-loop containing nucleotide triphosphate hydrolases"/>
    <property type="match status" value="2"/>
</dbReference>
<keyword evidence="3" id="KW-0175">Coiled coil</keyword>
<keyword evidence="1" id="KW-0547">Nucleotide-binding</keyword>
<dbReference type="SMART" id="SM00382">
    <property type="entry name" value="AAA"/>
    <property type="match status" value="2"/>
</dbReference>
<dbReference type="Gene3D" id="1.10.287.380">
    <property type="entry name" value="Valyl-tRNA synthetase, C-terminal domain"/>
    <property type="match status" value="1"/>
</dbReference>
<keyword evidence="2" id="KW-0067">ATP-binding</keyword>
<dbReference type="InterPro" id="IPR003439">
    <property type="entry name" value="ABC_transporter-like_ATP-bd"/>
</dbReference>
<evidence type="ECO:0000256" key="3">
    <source>
        <dbReference type="SAM" id="Coils"/>
    </source>
</evidence>
<evidence type="ECO:0000256" key="1">
    <source>
        <dbReference type="ARBA" id="ARBA00022741"/>
    </source>
</evidence>
<evidence type="ECO:0000259" key="5">
    <source>
        <dbReference type="PROSITE" id="PS50893"/>
    </source>
</evidence>
<comment type="caution">
    <text evidence="6">The sequence shown here is derived from an EMBL/GenBank/DDBJ whole genome shotgun (WGS) entry which is preliminary data.</text>
</comment>
<evidence type="ECO:0000313" key="6">
    <source>
        <dbReference type="EMBL" id="GAA0412588.1"/>
    </source>
</evidence>
<dbReference type="PANTHER" id="PTHR42855">
    <property type="entry name" value="ABC TRANSPORTER ATP-BINDING SUBUNIT"/>
    <property type="match status" value="1"/>
</dbReference>
<protein>
    <submittedName>
        <fullName evidence="6">ABC-F type ribosomal protection protein</fullName>
    </submittedName>
</protein>
<dbReference type="EMBL" id="BAAACX010000028">
    <property type="protein sequence ID" value="GAA0412588.1"/>
    <property type="molecule type" value="Genomic_DNA"/>
</dbReference>
<feature type="region of interest" description="Disordered" evidence="4">
    <location>
        <begin position="546"/>
        <end position="594"/>
    </location>
</feature>
<sequence>MMIQSQNIQKYYGAELVLIDVSFEIKEGEKVGLIGRNGSGKTTLMKLISGSDTPDQGTLAIRRNARIGALAQIPDYGNGETVYHVLQSAFHNLLEVKEEMQRLEAEMSASDTATNPTMLEALLRQYGHMQEEFERGGGYEIEASIDRVAGGLGIPVEQYHRPFSTLSGGEKTKVGLAVILLQSPDILLLDEPTNHLDMAAIEWLESFLGTYSGTAIITSHDRYFLDAVATKIIEIEDGEAFTYHCNYSKYKEEKETRLLQQFAEYQEQQKKIQKMKEAIKQLIEWGNRSNPPNPGFHRRAASMQKALDRMVKLKRPVLERKRIDLQLQQSDRSGKDALVLTGVGKSIGDRQLYSEITHTLRYGETAALIGGNGSGKSTLLKCVLGMAATDTGEIRLGSRTETGYLAQESAPSDLNLTVLEYFRSEIGMETGEARNQLARFLFYGADVFKKVCNLSGGEWTRLRLTILMYRKPNLLLLDEPTNHLDIDSREALEDALEEFPGTVLAVSHDRYFINKIARQVWALENGQMTVTLGNFEDYRSELERRKSMVVDSPSTPEHDEAKAISSIPSSTAKPQQSKQLAKPTQTSATPNPATIQKMERDIADLEQTLKLIHAAMLEPETAYDADQLSNLQTQQNEIQQELDSLIEKYIAMLEDDDQ</sequence>
<dbReference type="CDD" id="cd03221">
    <property type="entry name" value="ABCF_EF-3"/>
    <property type="match status" value="2"/>
</dbReference>
<dbReference type="NCBIfam" id="NF000355">
    <property type="entry name" value="ribo_prot_ABC_F"/>
    <property type="match status" value="1"/>
</dbReference>
<keyword evidence="7" id="KW-1185">Reference proteome</keyword>
<evidence type="ECO:0000256" key="2">
    <source>
        <dbReference type="ARBA" id="ARBA00022840"/>
    </source>
</evidence>
<proteinExistence type="predicted"/>
<accession>A0ABN0YVS5</accession>
<feature type="domain" description="ABC transporter" evidence="5">
    <location>
        <begin position="338"/>
        <end position="550"/>
    </location>
</feature>
<dbReference type="Pfam" id="PF12848">
    <property type="entry name" value="ABC_tran_Xtn"/>
    <property type="match status" value="1"/>
</dbReference>
<feature type="coiled-coil region" evidence="3">
    <location>
        <begin position="595"/>
        <end position="648"/>
    </location>
</feature>
<dbReference type="InterPro" id="IPR003593">
    <property type="entry name" value="AAA+_ATPase"/>
</dbReference>
<name>A0ABN0YVS5_9BACL</name>